<dbReference type="InterPro" id="IPR036249">
    <property type="entry name" value="Thioredoxin-like_sf"/>
</dbReference>
<feature type="region of interest" description="Disordered" evidence="8">
    <location>
        <begin position="120"/>
        <end position="139"/>
    </location>
</feature>
<dbReference type="SMART" id="SM00980">
    <property type="entry name" value="THAP"/>
    <property type="match status" value="1"/>
</dbReference>
<evidence type="ECO:0000256" key="6">
    <source>
        <dbReference type="PROSITE-ProRule" id="PRU00309"/>
    </source>
</evidence>
<dbReference type="EnsemblMetazoa" id="XM_038021273.1">
    <property type="protein sequence ID" value="XP_037877201.1"/>
    <property type="gene ID" value="GeneID_693114"/>
</dbReference>
<dbReference type="FunFam" id="3.40.30.10:FF:000034">
    <property type="entry name" value="glutathione S-transferase 1"/>
    <property type="match status" value="1"/>
</dbReference>
<dbReference type="PANTHER" id="PTHR43969:SF9">
    <property type="entry name" value="GLUTATHIONE S TRANSFERASE D10, ISOFORM A-RELATED"/>
    <property type="match status" value="1"/>
</dbReference>
<keyword evidence="5 6" id="KW-0238">DNA-binding</keyword>
<comment type="similarity">
    <text evidence="7">Belongs to the GST superfamily.</text>
</comment>
<dbReference type="Proteomes" id="UP000005204">
    <property type="component" value="Unassembled WGS sequence"/>
</dbReference>
<dbReference type="SUPFAM" id="SSF52833">
    <property type="entry name" value="Thioredoxin-like"/>
    <property type="match status" value="1"/>
</dbReference>
<evidence type="ECO:0000256" key="5">
    <source>
        <dbReference type="ARBA" id="ARBA00023125"/>
    </source>
</evidence>
<dbReference type="InterPro" id="IPR004046">
    <property type="entry name" value="GST_C"/>
</dbReference>
<keyword evidence="3 6" id="KW-0863">Zinc-finger</keyword>
<dbReference type="InterPro" id="IPR006612">
    <property type="entry name" value="THAP_Znf"/>
</dbReference>
<dbReference type="PROSITE" id="PS50950">
    <property type="entry name" value="ZF_THAP"/>
    <property type="match status" value="1"/>
</dbReference>
<organism evidence="12 13">
    <name type="scientific">Bombyx mori</name>
    <name type="common">Silk moth</name>
    <dbReference type="NCBI Taxonomy" id="7091"/>
    <lineage>
        <taxon>Eukaryota</taxon>
        <taxon>Metazoa</taxon>
        <taxon>Ecdysozoa</taxon>
        <taxon>Arthropoda</taxon>
        <taxon>Hexapoda</taxon>
        <taxon>Insecta</taxon>
        <taxon>Pterygota</taxon>
        <taxon>Neoptera</taxon>
        <taxon>Endopterygota</taxon>
        <taxon>Lepidoptera</taxon>
        <taxon>Glossata</taxon>
        <taxon>Ditrysia</taxon>
        <taxon>Bombycoidea</taxon>
        <taxon>Bombycidae</taxon>
        <taxon>Bombycinae</taxon>
        <taxon>Bombyx</taxon>
    </lineage>
</organism>
<proteinExistence type="inferred from homology"/>
<dbReference type="GO" id="GO:0003677">
    <property type="term" value="F:DNA binding"/>
    <property type="evidence" value="ECO:0007669"/>
    <property type="project" value="UniProtKB-UniRule"/>
</dbReference>
<evidence type="ECO:0008006" key="14">
    <source>
        <dbReference type="Google" id="ProtNLM"/>
    </source>
</evidence>
<dbReference type="InterPro" id="IPR004045">
    <property type="entry name" value="Glutathione_S-Trfase_N"/>
</dbReference>
<evidence type="ECO:0000259" key="9">
    <source>
        <dbReference type="PROSITE" id="PS50404"/>
    </source>
</evidence>
<dbReference type="SFLD" id="SFLDS00019">
    <property type="entry name" value="Glutathione_Transferase_(cytos"/>
    <property type="match status" value="1"/>
</dbReference>
<dbReference type="PANTHER" id="PTHR43969">
    <property type="entry name" value="GLUTATHIONE S TRANSFERASE D10, ISOFORM A-RELATED"/>
    <property type="match status" value="1"/>
</dbReference>
<keyword evidence="2" id="KW-0479">Metal-binding</keyword>
<dbReference type="InterPro" id="IPR036282">
    <property type="entry name" value="Glutathione-S-Trfase_C_sf"/>
</dbReference>
<evidence type="ECO:0000256" key="4">
    <source>
        <dbReference type="ARBA" id="ARBA00022833"/>
    </source>
</evidence>
<dbReference type="Gene3D" id="1.20.1050.10">
    <property type="match status" value="1"/>
</dbReference>
<evidence type="ECO:0000256" key="8">
    <source>
        <dbReference type="SAM" id="MobiDB-lite"/>
    </source>
</evidence>
<dbReference type="GO" id="GO:0006749">
    <property type="term" value="P:glutathione metabolic process"/>
    <property type="evidence" value="ECO:0007669"/>
    <property type="project" value="TreeGrafter"/>
</dbReference>
<dbReference type="CDD" id="cd03045">
    <property type="entry name" value="GST_N_Delta_Epsilon"/>
    <property type="match status" value="1"/>
</dbReference>
<evidence type="ECO:0000313" key="12">
    <source>
        <dbReference type="EnsemblMetazoa" id="XP_037877201.1"/>
    </source>
</evidence>
<dbReference type="SMART" id="SM00692">
    <property type="entry name" value="DM3"/>
    <property type="match status" value="1"/>
</dbReference>
<dbReference type="FunFam" id="1.20.1050.10:FF:000007">
    <property type="entry name" value="Glutathione S-transferase 1-1"/>
    <property type="match status" value="1"/>
</dbReference>
<evidence type="ECO:0000256" key="7">
    <source>
        <dbReference type="RuleBase" id="RU003494"/>
    </source>
</evidence>
<feature type="domain" description="GST C-terminal" evidence="10">
    <location>
        <begin position="262"/>
        <end position="384"/>
    </location>
</feature>
<evidence type="ECO:0000256" key="2">
    <source>
        <dbReference type="ARBA" id="ARBA00022723"/>
    </source>
</evidence>
<evidence type="ECO:0000313" key="13">
    <source>
        <dbReference type="Proteomes" id="UP000005204"/>
    </source>
</evidence>
<dbReference type="SFLD" id="SFLDG00358">
    <property type="entry name" value="Main_(cytGST)"/>
    <property type="match status" value="1"/>
</dbReference>
<reference evidence="12" key="2">
    <citation type="submission" date="2022-06" db="UniProtKB">
        <authorList>
            <consortium name="EnsemblMetazoa"/>
        </authorList>
    </citation>
    <scope>IDENTIFICATION</scope>
    <source>
        <strain evidence="12">p50T (Dazao)</strain>
    </source>
</reference>
<evidence type="ECO:0000256" key="3">
    <source>
        <dbReference type="ARBA" id="ARBA00022771"/>
    </source>
</evidence>
<protein>
    <recommendedName>
        <fullName evidence="14">Glutathione S-transferase 1-1-like</fullName>
    </recommendedName>
</protein>
<dbReference type="Pfam" id="PF05485">
    <property type="entry name" value="THAP"/>
    <property type="match status" value="1"/>
</dbReference>
<reference evidence="13" key="1">
    <citation type="journal article" date="2008" name="Insect Biochem. Mol. Biol.">
        <title>The genome of a lepidopteran model insect, the silkworm Bombyx mori.</title>
        <authorList>
            <consortium name="International Silkworm Genome Consortium"/>
        </authorList>
    </citation>
    <scope>NUCLEOTIDE SEQUENCE [LARGE SCALE GENOMIC DNA]</scope>
    <source>
        <strain evidence="13">p50T</strain>
    </source>
</reference>
<sequence>MPDTHRTCEVCGIKERHLNEKRFFARFPLDVNRCKEWVKIVGKEDLAYLQVHMLHDLKHVCEVHFSRRDFTKSKKRLKKRAVPKLNLTPPPLRDEILFQFLQLNSQADVTPQGQFEVQAVPSDSMPASSSQHSSLEKMDVTPQGQFEVQAVPSASMPTSSSQSSSLEKINPVEMAIDLYFTAGSAPCRVVLLVAAALDLQLNLKPLNLWEREQLQADFLKLNPQHTVPTIVDEGFPLWESRAISRYLVNKYGGDSSSLYPKDLMARALVDQRLDFDIGTLYPRFAQYFYPQVFGGAKPDAAALKKLEEALVFLNAFLEGQKYVTGDVLTIADLSLVATISTIDAAEISLKSYPNVEKWFELMKTTAPDYQNANQKGIDEFKKLIAQMKAKTEL</sequence>
<dbReference type="GO" id="GO:0008270">
    <property type="term" value="F:zinc ion binding"/>
    <property type="evidence" value="ECO:0007669"/>
    <property type="project" value="UniProtKB-KW"/>
</dbReference>
<evidence type="ECO:0000256" key="1">
    <source>
        <dbReference type="ARBA" id="ARBA00011738"/>
    </source>
</evidence>
<feature type="domain" description="THAP-type" evidence="11">
    <location>
        <begin position="1"/>
        <end position="86"/>
    </location>
</feature>
<dbReference type="PROSITE" id="PS50404">
    <property type="entry name" value="GST_NTER"/>
    <property type="match status" value="1"/>
</dbReference>
<dbReference type="SFLD" id="SFLDG01153">
    <property type="entry name" value="Main.4:_Theta-like"/>
    <property type="match status" value="1"/>
</dbReference>
<dbReference type="Pfam" id="PF00043">
    <property type="entry name" value="GST_C"/>
    <property type="match status" value="1"/>
</dbReference>
<dbReference type="InterPro" id="IPR040079">
    <property type="entry name" value="Glutathione_S-Trfase"/>
</dbReference>
<name>A0A8R2R5J1_BOMMO</name>
<keyword evidence="13" id="KW-1185">Reference proteome</keyword>
<dbReference type="CDD" id="cd03177">
    <property type="entry name" value="GST_C_Delta_Epsilon"/>
    <property type="match status" value="1"/>
</dbReference>
<dbReference type="SUPFAM" id="SSF47616">
    <property type="entry name" value="GST C-terminal domain-like"/>
    <property type="match status" value="1"/>
</dbReference>
<accession>A0A8R2R5J1</accession>
<dbReference type="Gene3D" id="3.40.30.10">
    <property type="entry name" value="Glutaredoxin"/>
    <property type="match status" value="1"/>
</dbReference>
<keyword evidence="4" id="KW-0862">Zinc</keyword>
<dbReference type="Pfam" id="PF02798">
    <property type="entry name" value="GST_N"/>
    <property type="match status" value="1"/>
</dbReference>
<dbReference type="GO" id="GO:0004364">
    <property type="term" value="F:glutathione transferase activity"/>
    <property type="evidence" value="ECO:0007669"/>
    <property type="project" value="TreeGrafter"/>
</dbReference>
<dbReference type="PROSITE" id="PS50405">
    <property type="entry name" value="GST_CTER"/>
    <property type="match status" value="1"/>
</dbReference>
<feature type="domain" description="GST N-terminal" evidence="9">
    <location>
        <begin position="174"/>
        <end position="255"/>
    </location>
</feature>
<dbReference type="AlphaFoldDB" id="A0A8R2R5J1"/>
<evidence type="ECO:0000259" key="11">
    <source>
        <dbReference type="PROSITE" id="PS50950"/>
    </source>
</evidence>
<dbReference type="SUPFAM" id="SSF57716">
    <property type="entry name" value="Glucocorticoid receptor-like (DNA-binding domain)"/>
    <property type="match status" value="1"/>
</dbReference>
<dbReference type="InterPro" id="IPR010987">
    <property type="entry name" value="Glutathione-S-Trfase_C-like"/>
</dbReference>
<gene>
    <name evidence="12" type="primary">693114</name>
</gene>
<comment type="subunit">
    <text evidence="1">Homodimer.</text>
</comment>
<evidence type="ECO:0000259" key="10">
    <source>
        <dbReference type="PROSITE" id="PS50405"/>
    </source>
</evidence>